<evidence type="ECO:0000313" key="3">
    <source>
        <dbReference type="Proteomes" id="UP000530571"/>
    </source>
</evidence>
<keyword evidence="3" id="KW-1185">Reference proteome</keyword>
<dbReference type="InterPro" id="IPR027417">
    <property type="entry name" value="P-loop_NTPase"/>
</dbReference>
<evidence type="ECO:0000313" key="2">
    <source>
        <dbReference type="EMBL" id="MBB4124636.1"/>
    </source>
</evidence>
<dbReference type="Proteomes" id="UP000530571">
    <property type="component" value="Unassembled WGS sequence"/>
</dbReference>
<accession>A0A7W6KNQ9</accession>
<dbReference type="EMBL" id="JACIDZ010000029">
    <property type="protein sequence ID" value="MBB4124636.1"/>
    <property type="molecule type" value="Genomic_DNA"/>
</dbReference>
<proteinExistence type="predicted"/>
<organism evidence="2 3">
    <name type="scientific">Martelella radicis</name>
    <dbReference type="NCBI Taxonomy" id="1397476"/>
    <lineage>
        <taxon>Bacteria</taxon>
        <taxon>Pseudomonadati</taxon>
        <taxon>Pseudomonadota</taxon>
        <taxon>Alphaproteobacteria</taxon>
        <taxon>Hyphomicrobiales</taxon>
        <taxon>Aurantimonadaceae</taxon>
        <taxon>Martelella</taxon>
    </lineage>
</organism>
<feature type="domain" description="ORC1/DEAH AAA+ ATPase" evidence="1">
    <location>
        <begin position="52"/>
        <end position="188"/>
    </location>
</feature>
<comment type="caution">
    <text evidence="2">The sequence shown here is derived from an EMBL/GenBank/DDBJ whole genome shotgun (WGS) entry which is preliminary data.</text>
</comment>
<dbReference type="SUPFAM" id="SSF52540">
    <property type="entry name" value="P-loop containing nucleoside triphosphate hydrolases"/>
    <property type="match status" value="1"/>
</dbReference>
<dbReference type="GO" id="GO:0016887">
    <property type="term" value="F:ATP hydrolysis activity"/>
    <property type="evidence" value="ECO:0007669"/>
    <property type="project" value="InterPro"/>
</dbReference>
<dbReference type="AlphaFoldDB" id="A0A7W6KNQ9"/>
<protein>
    <recommendedName>
        <fullName evidence="1">ORC1/DEAH AAA+ ATPase domain-containing protein</fullName>
    </recommendedName>
</protein>
<name>A0A7W6KNQ9_9HYPH</name>
<gene>
    <name evidence="2" type="ORF">GGR30_004596</name>
</gene>
<dbReference type="Pfam" id="PF13401">
    <property type="entry name" value="AAA_22"/>
    <property type="match status" value="1"/>
</dbReference>
<dbReference type="RefSeq" id="WP_183491496.1">
    <property type="nucleotide sequence ID" value="NZ_JACIDZ010000029.1"/>
</dbReference>
<evidence type="ECO:0000259" key="1">
    <source>
        <dbReference type="Pfam" id="PF13401"/>
    </source>
</evidence>
<reference evidence="2 3" key="1">
    <citation type="submission" date="2020-08" db="EMBL/GenBank/DDBJ databases">
        <title>Genomic Encyclopedia of Type Strains, Phase IV (KMG-IV): sequencing the most valuable type-strain genomes for metagenomic binning, comparative biology and taxonomic classification.</title>
        <authorList>
            <person name="Goeker M."/>
        </authorList>
    </citation>
    <scope>NUCLEOTIDE SEQUENCE [LARGE SCALE GENOMIC DNA]</scope>
    <source>
        <strain evidence="2 3">DSM 28101</strain>
    </source>
</reference>
<sequence length="332" mass="38076">MNTFIDMETAKFAAQLKAGHYPFPRAQELRKQFNKCVEDYYAKALTGKPFEARGLLVTGKSRIGKSHEIDHMIRMFNESGTLMPDGRPARFVQLRLWGRNSLKDLGSSTLEALDYPASGKSKPHQIWEMVLKQARRNSVIGIHYDEAQHAFTDTGAAMNRAMLDSFKALLKEPRWPMILILSGVDGLAQHVERAGPEERRQLRHLLRPVRFQPIDFAADWEEVQSVAFSYGKKAEIDFEPLSNNDFFERLCHACANRWGLVIELIIEALILCKLAGEKYISLDYFVDAYAETHGMSREFSPFTAPDYREQFDPDKLLELLNEDSCSIRFYAE</sequence>
<dbReference type="InterPro" id="IPR049945">
    <property type="entry name" value="AAA_22"/>
</dbReference>